<keyword evidence="2" id="KW-0812">Transmembrane</keyword>
<organism evidence="3 4">
    <name type="scientific">Aphanomyces euteiches</name>
    <dbReference type="NCBI Taxonomy" id="100861"/>
    <lineage>
        <taxon>Eukaryota</taxon>
        <taxon>Sar</taxon>
        <taxon>Stramenopiles</taxon>
        <taxon>Oomycota</taxon>
        <taxon>Saprolegniomycetes</taxon>
        <taxon>Saprolegniales</taxon>
        <taxon>Verrucalvaceae</taxon>
        <taxon>Aphanomyces</taxon>
    </lineage>
</organism>
<dbReference type="InterPro" id="IPR033579">
    <property type="entry name" value="TMEM128"/>
</dbReference>
<dbReference type="Proteomes" id="UP000481153">
    <property type="component" value="Unassembled WGS sequence"/>
</dbReference>
<feature type="transmembrane region" description="Helical" evidence="2">
    <location>
        <begin position="157"/>
        <end position="184"/>
    </location>
</feature>
<dbReference type="AlphaFoldDB" id="A0A6G0XS98"/>
<keyword evidence="2" id="KW-1133">Transmembrane helix</keyword>
<gene>
    <name evidence="3" type="ORF">Ae201684_001959</name>
</gene>
<accession>A0A6G0XS98</accession>
<dbReference type="EMBL" id="VJMJ01000019">
    <property type="protein sequence ID" value="KAF0743270.1"/>
    <property type="molecule type" value="Genomic_DNA"/>
</dbReference>
<feature type="transmembrane region" description="Helical" evidence="2">
    <location>
        <begin position="85"/>
        <end position="104"/>
    </location>
</feature>
<feature type="transmembrane region" description="Helical" evidence="2">
    <location>
        <begin position="48"/>
        <end position="65"/>
    </location>
</feature>
<dbReference type="PANTHER" id="PTHR31134:SF1">
    <property type="entry name" value="TRANSMEMBRANE PROTEIN 128"/>
    <property type="match status" value="1"/>
</dbReference>
<dbReference type="VEuPathDB" id="FungiDB:AeMF1_019776"/>
<feature type="transmembrane region" description="Helical" evidence="2">
    <location>
        <begin position="125"/>
        <end position="145"/>
    </location>
</feature>
<evidence type="ECO:0000313" key="3">
    <source>
        <dbReference type="EMBL" id="KAF0743270.1"/>
    </source>
</evidence>
<protein>
    <recommendedName>
        <fullName evidence="5">Transmembrane protein</fullName>
    </recommendedName>
</protein>
<evidence type="ECO:0000256" key="1">
    <source>
        <dbReference type="SAM" id="MobiDB-lite"/>
    </source>
</evidence>
<name>A0A6G0XS98_9STRA</name>
<evidence type="ECO:0008006" key="5">
    <source>
        <dbReference type="Google" id="ProtNLM"/>
    </source>
</evidence>
<keyword evidence="4" id="KW-1185">Reference proteome</keyword>
<evidence type="ECO:0000256" key="2">
    <source>
        <dbReference type="SAM" id="Phobius"/>
    </source>
</evidence>
<dbReference type="Pfam" id="PF20479">
    <property type="entry name" value="TMEM128"/>
    <property type="match status" value="1"/>
</dbReference>
<proteinExistence type="predicted"/>
<feature type="region of interest" description="Disordered" evidence="1">
    <location>
        <begin position="1"/>
        <end position="41"/>
    </location>
</feature>
<sequence length="194" mass="21777">MSQRPTKRTEIEEIDLNEASAEVQPLAPNGPASESTSGPKGGKAVGDIMTKFICLIFLIVATLGLHEVRFWHVLLYASHANRPMVNLGIFFCTVVVLIGSYMEYYRSLYLGEKLEYKKAQTSTHAILASMCLAGIAFTIGLWPVWHWLTIPILFMWVWGMIVPLVVLLPALAQKVVFAGVYLYFMHSYLSTFMV</sequence>
<comment type="caution">
    <text evidence="3">The sequence shown here is derived from an EMBL/GenBank/DDBJ whole genome shotgun (WGS) entry which is preliminary data.</text>
</comment>
<evidence type="ECO:0000313" key="4">
    <source>
        <dbReference type="Proteomes" id="UP000481153"/>
    </source>
</evidence>
<keyword evidence="2" id="KW-0472">Membrane</keyword>
<dbReference type="PANTHER" id="PTHR31134">
    <property type="entry name" value="TRANSMEMBRANE PROTEIN 128"/>
    <property type="match status" value="1"/>
</dbReference>
<reference evidence="3 4" key="1">
    <citation type="submission" date="2019-07" db="EMBL/GenBank/DDBJ databases">
        <title>Genomics analysis of Aphanomyces spp. identifies a new class of oomycete effector associated with host adaptation.</title>
        <authorList>
            <person name="Gaulin E."/>
        </authorList>
    </citation>
    <scope>NUCLEOTIDE SEQUENCE [LARGE SCALE GENOMIC DNA]</scope>
    <source>
        <strain evidence="3 4">ATCC 201684</strain>
    </source>
</reference>